<dbReference type="GO" id="GO:0005789">
    <property type="term" value="C:endoplasmic reticulum membrane"/>
    <property type="evidence" value="ECO:0007669"/>
    <property type="project" value="TreeGrafter"/>
</dbReference>
<dbReference type="GO" id="GO:0034626">
    <property type="term" value="P:fatty acid elongation, polyunsaturated fatty acid"/>
    <property type="evidence" value="ECO:0007669"/>
    <property type="project" value="TreeGrafter"/>
</dbReference>
<dbReference type="GO" id="GO:0009922">
    <property type="term" value="F:fatty acid elongase activity"/>
    <property type="evidence" value="ECO:0007669"/>
    <property type="project" value="UniProtKB-EC"/>
</dbReference>
<dbReference type="PANTHER" id="PTHR11157">
    <property type="entry name" value="FATTY ACID ACYL TRANSFERASE-RELATED"/>
    <property type="match status" value="1"/>
</dbReference>
<dbReference type="GO" id="GO:0019367">
    <property type="term" value="P:fatty acid elongation, saturated fatty acid"/>
    <property type="evidence" value="ECO:0007669"/>
    <property type="project" value="TreeGrafter"/>
</dbReference>
<feature type="transmembrane region" description="Helical" evidence="10">
    <location>
        <begin position="20"/>
        <end position="42"/>
    </location>
</feature>
<evidence type="ECO:0000256" key="1">
    <source>
        <dbReference type="ARBA" id="ARBA00004141"/>
    </source>
</evidence>
<comment type="subcellular location">
    <subcellularLocation>
        <location evidence="1">Membrane</location>
        <topology evidence="1">Multi-pass membrane protein</topology>
    </subcellularLocation>
</comment>
<keyword evidence="5 10" id="KW-0276">Fatty acid metabolism</keyword>
<comment type="catalytic activity">
    <reaction evidence="10">
        <text>a very-long-chain acyl-CoA + malonyl-CoA + H(+) = a very-long-chain 3-oxoacyl-CoA + CO2 + CoA</text>
        <dbReference type="Rhea" id="RHEA:32727"/>
        <dbReference type="ChEBI" id="CHEBI:15378"/>
        <dbReference type="ChEBI" id="CHEBI:16526"/>
        <dbReference type="ChEBI" id="CHEBI:57287"/>
        <dbReference type="ChEBI" id="CHEBI:57384"/>
        <dbReference type="ChEBI" id="CHEBI:90725"/>
        <dbReference type="ChEBI" id="CHEBI:90736"/>
        <dbReference type="EC" id="2.3.1.199"/>
    </reaction>
</comment>
<evidence type="ECO:0000256" key="10">
    <source>
        <dbReference type="RuleBase" id="RU361115"/>
    </source>
</evidence>
<feature type="transmembrane region" description="Helical" evidence="10">
    <location>
        <begin position="54"/>
        <end position="73"/>
    </location>
</feature>
<sequence>MTLTFISDPRVVEYPLMTSVLPTIYFSTIYLIFIKLVGPAWMRNKEPYNLRHVMVVYNIFLVGVNGWISLNIMKNGWLRTYSWRCEPIDTSNNPVALKVSCSFTNK</sequence>
<keyword evidence="9 10" id="KW-0275">Fatty acid biosynthesis</keyword>
<evidence type="ECO:0000256" key="9">
    <source>
        <dbReference type="ARBA" id="ARBA00023160"/>
    </source>
</evidence>
<comment type="similarity">
    <text evidence="10">Belongs to the ELO family.</text>
</comment>
<dbReference type="GO" id="GO:0034625">
    <property type="term" value="P:fatty acid elongation, monounsaturated fatty acid"/>
    <property type="evidence" value="ECO:0007669"/>
    <property type="project" value="TreeGrafter"/>
</dbReference>
<keyword evidence="12" id="KW-1185">Reference proteome</keyword>
<keyword evidence="8 10" id="KW-0472">Membrane</keyword>
<evidence type="ECO:0000256" key="4">
    <source>
        <dbReference type="ARBA" id="ARBA00022692"/>
    </source>
</evidence>
<dbReference type="PANTHER" id="PTHR11157:SF69">
    <property type="entry name" value="ELONGATION OF VERY LONG CHAIN FATTY ACIDS PROTEIN 7"/>
    <property type="match status" value="1"/>
</dbReference>
<evidence type="ECO:0000256" key="7">
    <source>
        <dbReference type="ARBA" id="ARBA00023098"/>
    </source>
</evidence>
<reference evidence="11 12" key="1">
    <citation type="journal article" date="2019" name="Sci. Rep.">
        <title>Orb-weaving spider Araneus ventricosus genome elucidates the spidroin gene catalogue.</title>
        <authorList>
            <person name="Kono N."/>
            <person name="Nakamura H."/>
            <person name="Ohtoshi R."/>
            <person name="Moran D.A.P."/>
            <person name="Shinohara A."/>
            <person name="Yoshida Y."/>
            <person name="Fujiwara M."/>
            <person name="Mori M."/>
            <person name="Tomita M."/>
            <person name="Arakawa K."/>
        </authorList>
    </citation>
    <scope>NUCLEOTIDE SEQUENCE [LARGE SCALE GENOMIC DNA]</scope>
</reference>
<keyword evidence="3 10" id="KW-0808">Transferase</keyword>
<name>A0A4Y2IY79_ARAVE</name>
<keyword evidence="4 10" id="KW-0812">Transmembrane</keyword>
<keyword evidence="2 10" id="KW-0444">Lipid biosynthesis</keyword>
<accession>A0A4Y2IY79</accession>
<dbReference type="GO" id="GO:0042761">
    <property type="term" value="P:very long-chain fatty acid biosynthetic process"/>
    <property type="evidence" value="ECO:0007669"/>
    <property type="project" value="TreeGrafter"/>
</dbReference>
<dbReference type="InterPro" id="IPR002076">
    <property type="entry name" value="ELO_fam"/>
</dbReference>
<evidence type="ECO:0000256" key="2">
    <source>
        <dbReference type="ARBA" id="ARBA00022516"/>
    </source>
</evidence>
<organism evidence="11 12">
    <name type="scientific">Araneus ventricosus</name>
    <name type="common">Orbweaver spider</name>
    <name type="synonym">Epeira ventricosa</name>
    <dbReference type="NCBI Taxonomy" id="182803"/>
    <lineage>
        <taxon>Eukaryota</taxon>
        <taxon>Metazoa</taxon>
        <taxon>Ecdysozoa</taxon>
        <taxon>Arthropoda</taxon>
        <taxon>Chelicerata</taxon>
        <taxon>Arachnida</taxon>
        <taxon>Araneae</taxon>
        <taxon>Araneomorphae</taxon>
        <taxon>Entelegynae</taxon>
        <taxon>Araneoidea</taxon>
        <taxon>Araneidae</taxon>
        <taxon>Araneus</taxon>
    </lineage>
</organism>
<evidence type="ECO:0000256" key="3">
    <source>
        <dbReference type="ARBA" id="ARBA00022679"/>
    </source>
</evidence>
<dbReference type="AlphaFoldDB" id="A0A4Y2IY79"/>
<dbReference type="Proteomes" id="UP000499080">
    <property type="component" value="Unassembled WGS sequence"/>
</dbReference>
<dbReference type="GO" id="GO:0030148">
    <property type="term" value="P:sphingolipid biosynthetic process"/>
    <property type="evidence" value="ECO:0007669"/>
    <property type="project" value="TreeGrafter"/>
</dbReference>
<dbReference type="EMBL" id="BGPR01002994">
    <property type="protein sequence ID" value="GBM82189.1"/>
    <property type="molecule type" value="Genomic_DNA"/>
</dbReference>
<evidence type="ECO:0000313" key="11">
    <source>
        <dbReference type="EMBL" id="GBM82189.1"/>
    </source>
</evidence>
<dbReference type="EC" id="2.3.1.199" evidence="10"/>
<evidence type="ECO:0000256" key="5">
    <source>
        <dbReference type="ARBA" id="ARBA00022832"/>
    </source>
</evidence>
<gene>
    <name evidence="11" type="primary">ELOVL1_3</name>
    <name evidence="11" type="ORF">AVEN_179502_1</name>
</gene>
<dbReference type="OrthoDB" id="6417812at2759"/>
<evidence type="ECO:0000256" key="6">
    <source>
        <dbReference type="ARBA" id="ARBA00022989"/>
    </source>
</evidence>
<evidence type="ECO:0000313" key="12">
    <source>
        <dbReference type="Proteomes" id="UP000499080"/>
    </source>
</evidence>
<keyword evidence="7 10" id="KW-0443">Lipid metabolism</keyword>
<dbReference type="Pfam" id="PF01151">
    <property type="entry name" value="ELO"/>
    <property type="match status" value="1"/>
</dbReference>
<comment type="caution">
    <text evidence="10">Lacks conserved residue(s) required for the propagation of feature annotation.</text>
</comment>
<proteinExistence type="inferred from homology"/>
<evidence type="ECO:0000256" key="8">
    <source>
        <dbReference type="ARBA" id="ARBA00023136"/>
    </source>
</evidence>
<protein>
    <recommendedName>
        <fullName evidence="10">Elongation of very long chain fatty acids protein</fullName>
        <ecNumber evidence="10">2.3.1.199</ecNumber>
    </recommendedName>
    <alternativeName>
        <fullName evidence="10">Very-long-chain 3-oxoacyl-CoA synthase</fullName>
    </alternativeName>
</protein>
<comment type="caution">
    <text evidence="11">The sequence shown here is derived from an EMBL/GenBank/DDBJ whole genome shotgun (WGS) entry which is preliminary data.</text>
</comment>
<keyword evidence="6 10" id="KW-1133">Transmembrane helix</keyword>